<feature type="coiled-coil region" evidence="1">
    <location>
        <begin position="370"/>
        <end position="405"/>
    </location>
</feature>
<accession>A0A834BQ76</accession>
<dbReference type="Proteomes" id="UP000646548">
    <property type="component" value="Unassembled WGS sequence"/>
</dbReference>
<evidence type="ECO:0000313" key="3">
    <source>
        <dbReference type="EMBL" id="KAF6715219.1"/>
    </source>
</evidence>
<dbReference type="EMBL" id="WKFB01001140">
    <property type="protein sequence ID" value="KAF6715219.1"/>
    <property type="molecule type" value="Genomic_DNA"/>
</dbReference>
<dbReference type="AlphaFoldDB" id="A0A834BQ76"/>
<evidence type="ECO:0000256" key="1">
    <source>
        <dbReference type="SAM" id="Coils"/>
    </source>
</evidence>
<evidence type="ECO:0000313" key="4">
    <source>
        <dbReference type="Proteomes" id="UP000646548"/>
    </source>
</evidence>
<dbReference type="Pfam" id="PF14958">
    <property type="entry name" value="PAAT-like"/>
    <property type="match status" value="1"/>
</dbReference>
<dbReference type="InterPro" id="IPR028043">
    <property type="entry name" value="PAAT-like"/>
</dbReference>
<sequence>MVDVSVKSEAAWVCPAAGRHLAQVLLPLPLSHEEELSQSDEEQTEGWDPVLLEQVEDGHPCVLTLRCSPDSCTAIHRLVLITEARTMEVYDQSGEYCGTARGSKTDRVVSDSADRGPFFSKQLLLERPSSACEVKVRSSCLNCHVCPSSPSSKPSVSPQLLSLAGRSSVLVGRIIVGLQSLQPRPLPISSIDLQRVQGLVEEMGATLSPGAQNLMEMVQFQQHNSSGSLGSFLPLLMGGGALSALAEGGGVSSIRRQPPPEASLPTDCFSSAELTPLAENRGKSEGSAPPAPPQLNGNKMNTENGLPLSPAHLTTVMSDLLKQQGCGEVLSPDLLPVLQSVCGQVTRLRLDSAPAAERESELRNGCWKLDPAMEQRLEEMERRLKEHMDRRLDALEQKLEKVLLSALPMMVLKNGAAGAGEQIAHTPCVQQS</sequence>
<evidence type="ECO:0000256" key="2">
    <source>
        <dbReference type="SAM" id="MobiDB-lite"/>
    </source>
</evidence>
<gene>
    <name evidence="3" type="ORF">FQA47_018891</name>
</gene>
<feature type="compositionally biased region" description="Polar residues" evidence="2">
    <location>
        <begin position="295"/>
        <end position="304"/>
    </location>
</feature>
<dbReference type="PANTHER" id="PTHR14787:SF1">
    <property type="entry name" value="ATPASE PAAT"/>
    <property type="match status" value="1"/>
</dbReference>
<name>A0A834BQ76_ORYME</name>
<dbReference type="PANTHER" id="PTHR14787">
    <property type="entry name" value="C10ORF188 FAMILY MEMBER"/>
    <property type="match status" value="1"/>
</dbReference>
<proteinExistence type="predicted"/>
<protein>
    <submittedName>
        <fullName evidence="3">Uncharacterized protein</fullName>
    </submittedName>
</protein>
<keyword evidence="1" id="KW-0175">Coiled coil</keyword>
<feature type="region of interest" description="Disordered" evidence="2">
    <location>
        <begin position="279"/>
        <end position="310"/>
    </location>
</feature>
<comment type="caution">
    <text evidence="3">The sequence shown here is derived from an EMBL/GenBank/DDBJ whole genome shotgun (WGS) entry which is preliminary data.</text>
</comment>
<reference evidence="3" key="1">
    <citation type="journal article" name="BMC Genomics">
        <title>Long-read sequencing and de novo genome assembly of marine medaka (Oryzias melastigma).</title>
        <authorList>
            <person name="Liang P."/>
            <person name="Saqib H.S.A."/>
            <person name="Ni X."/>
            <person name="Shen Y."/>
        </authorList>
    </citation>
    <scope>NUCLEOTIDE SEQUENCE</scope>
    <source>
        <strain evidence="3">Bigg-433</strain>
    </source>
</reference>
<organism evidence="3 4">
    <name type="scientific">Oryzias melastigma</name>
    <name type="common">Marine medaka</name>
    <dbReference type="NCBI Taxonomy" id="30732"/>
    <lineage>
        <taxon>Eukaryota</taxon>
        <taxon>Metazoa</taxon>
        <taxon>Chordata</taxon>
        <taxon>Craniata</taxon>
        <taxon>Vertebrata</taxon>
        <taxon>Euteleostomi</taxon>
        <taxon>Actinopterygii</taxon>
        <taxon>Neopterygii</taxon>
        <taxon>Teleostei</taxon>
        <taxon>Neoteleostei</taxon>
        <taxon>Acanthomorphata</taxon>
        <taxon>Ovalentaria</taxon>
        <taxon>Atherinomorphae</taxon>
        <taxon>Beloniformes</taxon>
        <taxon>Adrianichthyidae</taxon>
        <taxon>Oryziinae</taxon>
        <taxon>Oryzias</taxon>
    </lineage>
</organism>